<sequence>MNYCARVAGHCGRCEGELPFAFTMAFQPIVELAEARVVSFEALVRGVKGLADELDIALIAEGVETRAEALWLGRLGITRQQGFYFARP</sequence>
<dbReference type="SUPFAM" id="SSF141868">
    <property type="entry name" value="EAL domain-like"/>
    <property type="match status" value="2"/>
</dbReference>
<accession>A0A1I7GSG2</accession>
<proteinExistence type="predicted"/>
<reference evidence="3" key="1">
    <citation type="submission" date="2016-10" db="EMBL/GenBank/DDBJ databases">
        <authorList>
            <person name="Varghese N."/>
            <person name="Submissions S."/>
        </authorList>
    </citation>
    <scope>NUCLEOTIDE SEQUENCE [LARGE SCALE GENOMIC DNA]</scope>
    <source>
        <strain evidence="3">CGMCC 1.6981</strain>
    </source>
</reference>
<dbReference type="EMBL" id="FPBP01000003">
    <property type="protein sequence ID" value="SFU51331.1"/>
    <property type="molecule type" value="Genomic_DNA"/>
</dbReference>
<evidence type="ECO:0000313" key="2">
    <source>
        <dbReference type="EMBL" id="SFU51331.1"/>
    </source>
</evidence>
<dbReference type="InterPro" id="IPR050706">
    <property type="entry name" value="Cyclic-di-GMP_PDE-like"/>
</dbReference>
<feature type="domain" description="EAL" evidence="1">
    <location>
        <begin position="1"/>
        <end position="88"/>
    </location>
</feature>
<name>A0A1I7GSG2_9GAMM</name>
<dbReference type="OrthoDB" id="1673646at2"/>
<dbReference type="PANTHER" id="PTHR33121:SF79">
    <property type="entry name" value="CYCLIC DI-GMP PHOSPHODIESTERASE PDED-RELATED"/>
    <property type="match status" value="1"/>
</dbReference>
<dbReference type="PROSITE" id="PS50883">
    <property type="entry name" value="EAL"/>
    <property type="match status" value="1"/>
</dbReference>
<protein>
    <submittedName>
        <fullName evidence="2">EAL domain-containing protein</fullName>
    </submittedName>
</protein>
<gene>
    <name evidence="2" type="ORF">SAMN04487955_103206</name>
</gene>
<dbReference type="InterPro" id="IPR001633">
    <property type="entry name" value="EAL_dom"/>
</dbReference>
<organism evidence="2 3">
    <name type="scientific">Halomonas korlensis</name>
    <dbReference type="NCBI Taxonomy" id="463301"/>
    <lineage>
        <taxon>Bacteria</taxon>
        <taxon>Pseudomonadati</taxon>
        <taxon>Pseudomonadota</taxon>
        <taxon>Gammaproteobacteria</taxon>
        <taxon>Oceanospirillales</taxon>
        <taxon>Halomonadaceae</taxon>
        <taxon>Halomonas</taxon>
    </lineage>
</organism>
<dbReference type="RefSeq" id="WP_089793850.1">
    <property type="nucleotide sequence ID" value="NZ_FPBP01000003.1"/>
</dbReference>
<dbReference type="GO" id="GO:0071111">
    <property type="term" value="F:cyclic-guanylate-specific phosphodiesterase activity"/>
    <property type="evidence" value="ECO:0007669"/>
    <property type="project" value="InterPro"/>
</dbReference>
<evidence type="ECO:0000259" key="1">
    <source>
        <dbReference type="PROSITE" id="PS50883"/>
    </source>
</evidence>
<dbReference type="Proteomes" id="UP000198693">
    <property type="component" value="Unassembled WGS sequence"/>
</dbReference>
<dbReference type="InterPro" id="IPR035919">
    <property type="entry name" value="EAL_sf"/>
</dbReference>
<dbReference type="AlphaFoldDB" id="A0A1I7GSG2"/>
<dbReference type="Gene3D" id="3.20.20.450">
    <property type="entry name" value="EAL domain"/>
    <property type="match status" value="1"/>
</dbReference>
<dbReference type="Pfam" id="PF00563">
    <property type="entry name" value="EAL"/>
    <property type="match status" value="1"/>
</dbReference>
<dbReference type="STRING" id="463301.SAMN04487955_103206"/>
<evidence type="ECO:0000313" key="3">
    <source>
        <dbReference type="Proteomes" id="UP000198693"/>
    </source>
</evidence>
<dbReference type="PANTHER" id="PTHR33121">
    <property type="entry name" value="CYCLIC DI-GMP PHOSPHODIESTERASE PDEF"/>
    <property type="match status" value="1"/>
</dbReference>
<keyword evidence="3" id="KW-1185">Reference proteome</keyword>